<sequence length="134" mass="15049">MKLHSWSTDDPKHPRVVFSYEVPSHNSNRMGNMHGGCTASLFDFATSLPVCLINKPGFWFYLGVSRTLNVTYLRPIPVGEKIFIECEIMSIGKTLCTIRGIMRRQSDGVALATCEHGKFNTDPEPEKDNSKSKL</sequence>
<dbReference type="GO" id="GO:0047617">
    <property type="term" value="F:fatty acyl-CoA hydrolase activity"/>
    <property type="evidence" value="ECO:0007669"/>
    <property type="project" value="InterPro"/>
</dbReference>
<dbReference type="Pfam" id="PF03061">
    <property type="entry name" value="4HBT"/>
    <property type="match status" value="1"/>
</dbReference>
<feature type="domain" description="Thioesterase" evidence="3">
    <location>
        <begin position="30"/>
        <end position="109"/>
    </location>
</feature>
<dbReference type="InterPro" id="IPR029069">
    <property type="entry name" value="HotDog_dom_sf"/>
</dbReference>
<dbReference type="PANTHER" id="PTHR21660">
    <property type="entry name" value="THIOESTERASE SUPERFAMILY MEMBER-RELATED"/>
    <property type="match status" value="1"/>
</dbReference>
<dbReference type="Gene3D" id="3.10.129.10">
    <property type="entry name" value="Hotdog Thioesterase"/>
    <property type="match status" value="1"/>
</dbReference>
<reference evidence="4" key="1">
    <citation type="journal article" date="2020" name="Phytopathology">
        <title>Genome sequence of the chestnut blight fungus Cryphonectria parasitica EP155: A fundamental resource for an archetypical invasive plant pathogen.</title>
        <authorList>
            <person name="Crouch J.A."/>
            <person name="Dawe A."/>
            <person name="Aerts A."/>
            <person name="Barry K."/>
            <person name="Churchill A.C.L."/>
            <person name="Grimwood J."/>
            <person name="Hillman B."/>
            <person name="Milgroom M.G."/>
            <person name="Pangilinan J."/>
            <person name="Smith M."/>
            <person name="Salamov A."/>
            <person name="Schmutz J."/>
            <person name="Yadav J."/>
            <person name="Grigoriev I.V."/>
            <person name="Nuss D."/>
        </authorList>
    </citation>
    <scope>NUCLEOTIDE SEQUENCE</scope>
    <source>
        <strain evidence="4">EP155</strain>
    </source>
</reference>
<protein>
    <recommendedName>
        <fullName evidence="3">Thioesterase domain-containing protein</fullName>
    </recommendedName>
</protein>
<dbReference type="OrthoDB" id="2831072at2759"/>
<dbReference type="GeneID" id="63841207"/>
<gene>
    <name evidence="4" type="ORF">M406DRAFT_38895</name>
</gene>
<keyword evidence="2" id="KW-0378">Hydrolase</keyword>
<dbReference type="PANTHER" id="PTHR21660:SF1">
    <property type="entry name" value="ACYL-COENZYME A THIOESTERASE 13"/>
    <property type="match status" value="1"/>
</dbReference>
<comment type="caution">
    <text evidence="4">The sequence shown here is derived from an EMBL/GenBank/DDBJ whole genome shotgun (WGS) entry which is preliminary data.</text>
</comment>
<evidence type="ECO:0000259" key="3">
    <source>
        <dbReference type="Pfam" id="PF03061"/>
    </source>
</evidence>
<dbReference type="SUPFAM" id="SSF54637">
    <property type="entry name" value="Thioesterase/thiol ester dehydrase-isomerase"/>
    <property type="match status" value="1"/>
</dbReference>
<dbReference type="EMBL" id="MU032346">
    <property type="protein sequence ID" value="KAF3767721.1"/>
    <property type="molecule type" value="Genomic_DNA"/>
</dbReference>
<dbReference type="InterPro" id="IPR006683">
    <property type="entry name" value="Thioestr_dom"/>
</dbReference>
<dbReference type="RefSeq" id="XP_040778682.1">
    <property type="nucleotide sequence ID" value="XM_040924078.1"/>
</dbReference>
<comment type="similarity">
    <text evidence="1">Belongs to the thioesterase PaaI family.</text>
</comment>
<evidence type="ECO:0000313" key="4">
    <source>
        <dbReference type="EMBL" id="KAF3767721.1"/>
    </source>
</evidence>
<proteinExistence type="inferred from homology"/>
<evidence type="ECO:0000256" key="1">
    <source>
        <dbReference type="ARBA" id="ARBA00008324"/>
    </source>
</evidence>
<dbReference type="CDD" id="cd03443">
    <property type="entry name" value="PaaI_thioesterase"/>
    <property type="match status" value="1"/>
</dbReference>
<keyword evidence="5" id="KW-1185">Reference proteome</keyword>
<accession>A0A9P5CRX5</accession>
<dbReference type="AlphaFoldDB" id="A0A9P5CRX5"/>
<dbReference type="Proteomes" id="UP000803844">
    <property type="component" value="Unassembled WGS sequence"/>
</dbReference>
<name>A0A9P5CRX5_CRYP1</name>
<organism evidence="4 5">
    <name type="scientific">Cryphonectria parasitica (strain ATCC 38755 / EP155)</name>
    <dbReference type="NCBI Taxonomy" id="660469"/>
    <lineage>
        <taxon>Eukaryota</taxon>
        <taxon>Fungi</taxon>
        <taxon>Dikarya</taxon>
        <taxon>Ascomycota</taxon>
        <taxon>Pezizomycotina</taxon>
        <taxon>Sordariomycetes</taxon>
        <taxon>Sordariomycetidae</taxon>
        <taxon>Diaporthales</taxon>
        <taxon>Cryphonectriaceae</taxon>
        <taxon>Cryphonectria-Endothia species complex</taxon>
        <taxon>Cryphonectria</taxon>
    </lineage>
</organism>
<evidence type="ECO:0000313" key="5">
    <source>
        <dbReference type="Proteomes" id="UP000803844"/>
    </source>
</evidence>
<dbReference type="InterPro" id="IPR039298">
    <property type="entry name" value="ACOT13"/>
</dbReference>
<evidence type="ECO:0000256" key="2">
    <source>
        <dbReference type="ARBA" id="ARBA00022801"/>
    </source>
</evidence>